<dbReference type="AlphaFoldDB" id="A0A1K0H728"/>
<dbReference type="EMBL" id="ULHB01000001">
    <property type="protein sequence ID" value="SYW73851.1"/>
    <property type="molecule type" value="Genomic_DNA"/>
</dbReference>
<evidence type="ECO:0000313" key="2">
    <source>
        <dbReference type="EMBL" id="SYW73851.1"/>
    </source>
</evidence>
<accession>A0A1K0H728</accession>
<protein>
    <submittedName>
        <fullName evidence="1">Uncharacterized protein</fullName>
    </submittedName>
</protein>
<keyword evidence="4" id="KW-1185">Reference proteome</keyword>
<evidence type="ECO:0000313" key="4">
    <source>
        <dbReference type="Proteomes" id="UP000658997"/>
    </source>
</evidence>
<proteinExistence type="predicted"/>
<gene>
    <name evidence="2" type="ORF">UBRO2_00126</name>
    <name evidence="1" type="ORF">UBRO_13110</name>
</gene>
<dbReference type="Proteomes" id="UP000179920">
    <property type="component" value="Chromosome XI"/>
</dbReference>
<evidence type="ECO:0000313" key="1">
    <source>
        <dbReference type="EMBL" id="SAM83604.1"/>
    </source>
</evidence>
<dbReference type="OrthoDB" id="10301534at2759"/>
<organism evidence="1 3">
    <name type="scientific">Ustilago bromivora</name>
    <dbReference type="NCBI Taxonomy" id="307758"/>
    <lineage>
        <taxon>Eukaryota</taxon>
        <taxon>Fungi</taxon>
        <taxon>Dikarya</taxon>
        <taxon>Basidiomycota</taxon>
        <taxon>Ustilaginomycotina</taxon>
        <taxon>Ustilaginomycetes</taxon>
        <taxon>Ustilaginales</taxon>
        <taxon>Ustilaginaceae</taxon>
        <taxon>Ustilago</taxon>
    </lineage>
</organism>
<dbReference type="Proteomes" id="UP000658997">
    <property type="component" value="Unassembled WGS sequence"/>
</dbReference>
<reference evidence="1" key="2">
    <citation type="submission" date="2016-04" db="EMBL/GenBank/DDBJ databases">
        <authorList>
            <person name="Evans L.H."/>
            <person name="Alamgir A."/>
            <person name="Owens N."/>
            <person name="Weber N.D."/>
            <person name="Virtaneva K."/>
            <person name="Barbian K."/>
            <person name="Babar A."/>
            <person name="Rosenke K."/>
        </authorList>
    </citation>
    <scope>NUCLEOTIDE SEQUENCE</scope>
    <source>
        <strain evidence="1">UB2112</strain>
    </source>
</reference>
<name>A0A1K0H728_9BASI</name>
<evidence type="ECO:0000313" key="3">
    <source>
        <dbReference type="Proteomes" id="UP000179920"/>
    </source>
</evidence>
<dbReference type="EMBL" id="LT558127">
    <property type="protein sequence ID" value="SAM83604.1"/>
    <property type="molecule type" value="Genomic_DNA"/>
</dbReference>
<reference evidence="3" key="1">
    <citation type="submission" date="2016-04" db="EMBL/GenBank/DDBJ databases">
        <authorList>
            <person name="Guldener U."/>
            <person name="Guldener U."/>
        </authorList>
    </citation>
    <scope>NUCLEOTIDE SEQUENCE [LARGE SCALE GENOMIC DNA]</scope>
    <source>
        <strain evidence="3">UB2112</strain>
    </source>
</reference>
<sequence>MTPPSSPSLPDLPARKKLLYDTLKKPFDDQDSHVRHWIQTLEQATPPNVRRKTRVKRLDLFLDDEYFDQLINELKSIADRLPEKFVDSFLHLSGSGAERSASLRKRFDAETLLTRIEKSAFFQPTFDPVDRLALVLQHAFVPGYRR</sequence>
<reference evidence="2" key="3">
    <citation type="submission" date="2018-08" db="EMBL/GenBank/DDBJ databases">
        <authorList>
            <person name="Guldener U."/>
        </authorList>
    </citation>
    <scope>NUCLEOTIDE SEQUENCE</scope>
    <source>
        <strain evidence="2">UB2</strain>
    </source>
</reference>